<sequence length="1002" mass="114330">MLSEDEYDIEDESMSGNESTASENEEDEDIDDGPSRSDLSQYEQKDNDFDRLVQSIRENAGKSSSGLAKDWDFRIDDHQQEAEFLADLRAASGIGAKRARKGRGRGPPLSQEVRVLIGEGNQAYVDNNIPEALRIMQEVIRIEPRAMSAWTVMAQCYEDQSQPEQALQLRIMAAHLRQDSEEWNRLAIQSRESGFVQQALYCYRKLCALDPTNVEALWDRAALAKEIGDYKTARISFLGILKKFPHDMTVLSEIRHILIELGDLETCANLYQEAYEHYCTMYPSGRSIDHASGAEISGGGFSLMEVLVLADLYNTLGNYDRAINIIRKGCRWLQGRAEQKYWDVCDDDREYDPPEESGVAPTRSEGEVQPGHHLLDVNARHRLTIARIKLGEIEEGKNHANIILSQDVLDYAALFTEIADAYFEREMYAEAKPIYELLGTDVSTSSIYILLQTATCLRMMNELKEAAQVYEHVIAADQTNNDAKMKLAEIYEILNEPRKALQLVYEVIDSRRRRNRNGASTEDQPGTSATQSSSLFAEDEPRAHSASAKSSGPQKKLTHAELLELEAEKEQEVVKGYKRVKDVWDAMLAGNEEAKREWMVEADKLTETYRETRNLFSTSKDVFRGMYPRTRRNKAHQEASEDRMMSRLQLELESGASGAQKALNLNSGIDIFRGVTFDEWLRMFIQYSFLLTQDGQYEYADEILRHILFSRPFQSRRRQDTLRMALLACAILARRHEVIVEQCRKLINVYQFNNEPLRILLATLSSGMRSTDAFIRSTLTKFMFREVKLSDVAVRHPEDLRYVKVHKRYSTTAKVHARDEGDDADEPSDQEVHEPAGEDHGPIRIPTKHNPFVITVYGFMCIAAKSYQSAIFYLLHAYDYCSEDPVICLALSIASIGRAMQRQADNRHYLITQGLGFLSEYRRMRGSAPTDLMEINFNFGRTFHQLGLLSHAVKHYERVLSIAEHEEKRPCVKETAYNLSLIYVTTGAAPLAQALYRKWLSI</sequence>
<dbReference type="EMBL" id="KN881914">
    <property type="protein sequence ID" value="KIY47854.1"/>
    <property type="molecule type" value="Genomic_DNA"/>
</dbReference>
<dbReference type="InterPro" id="IPR011990">
    <property type="entry name" value="TPR-like_helical_dom_sf"/>
</dbReference>
<evidence type="ECO:0000256" key="2">
    <source>
        <dbReference type="SAM" id="MobiDB-lite"/>
    </source>
</evidence>
<feature type="region of interest" description="Disordered" evidence="2">
    <location>
        <begin position="813"/>
        <end position="842"/>
    </location>
</feature>
<dbReference type="GO" id="GO:0006383">
    <property type="term" value="P:transcription by RNA polymerase III"/>
    <property type="evidence" value="ECO:0007669"/>
    <property type="project" value="InterPro"/>
</dbReference>
<organism evidence="3 4">
    <name type="scientific">Fistulina hepatica ATCC 64428</name>
    <dbReference type="NCBI Taxonomy" id="1128425"/>
    <lineage>
        <taxon>Eukaryota</taxon>
        <taxon>Fungi</taxon>
        <taxon>Dikarya</taxon>
        <taxon>Basidiomycota</taxon>
        <taxon>Agaricomycotina</taxon>
        <taxon>Agaricomycetes</taxon>
        <taxon>Agaricomycetidae</taxon>
        <taxon>Agaricales</taxon>
        <taxon>Fistulinaceae</taxon>
        <taxon>Fistulina</taxon>
    </lineage>
</organism>
<dbReference type="PANTHER" id="PTHR23082">
    <property type="entry name" value="TRANSCRIPTION INITIATION FACTOR IIIC TFIIIC , POLYPEPTIDE 3-RELATED"/>
    <property type="match status" value="1"/>
</dbReference>
<feature type="compositionally biased region" description="Acidic residues" evidence="2">
    <location>
        <begin position="23"/>
        <end position="32"/>
    </location>
</feature>
<dbReference type="Pfam" id="PF13181">
    <property type="entry name" value="TPR_8"/>
    <property type="match status" value="2"/>
</dbReference>
<accession>A0A0D7ABS9</accession>
<feature type="compositionally biased region" description="Polar residues" evidence="2">
    <location>
        <begin position="517"/>
        <end position="535"/>
    </location>
</feature>
<feature type="region of interest" description="Disordered" evidence="2">
    <location>
        <begin position="514"/>
        <end position="556"/>
    </location>
</feature>
<dbReference type="Proteomes" id="UP000054144">
    <property type="component" value="Unassembled WGS sequence"/>
</dbReference>
<name>A0A0D7ABS9_9AGAR</name>
<dbReference type="SUPFAM" id="SSF48452">
    <property type="entry name" value="TPR-like"/>
    <property type="match status" value="2"/>
</dbReference>
<dbReference type="PROSITE" id="PS50005">
    <property type="entry name" value="TPR"/>
    <property type="match status" value="1"/>
</dbReference>
<proteinExistence type="predicted"/>
<feature type="repeat" description="TPR" evidence="1">
    <location>
        <begin position="933"/>
        <end position="966"/>
    </location>
</feature>
<dbReference type="Gene3D" id="1.25.40.10">
    <property type="entry name" value="Tetratricopeptide repeat domain"/>
    <property type="match status" value="3"/>
</dbReference>
<dbReference type="SMART" id="SM00028">
    <property type="entry name" value="TPR"/>
    <property type="match status" value="6"/>
</dbReference>
<feature type="compositionally biased region" description="Acidic residues" evidence="2">
    <location>
        <begin position="820"/>
        <end position="829"/>
    </location>
</feature>
<keyword evidence="1" id="KW-0802">TPR repeat</keyword>
<dbReference type="PANTHER" id="PTHR23082:SF0">
    <property type="entry name" value="GENERAL TRANSCRIPTION FACTOR 3C POLYPEPTIDE 3"/>
    <property type="match status" value="1"/>
</dbReference>
<dbReference type="InterPro" id="IPR039340">
    <property type="entry name" value="Tfc4/TFIIIC-102/Sfc4"/>
</dbReference>
<protein>
    <submittedName>
        <fullName evidence="3">TPR-like protein</fullName>
    </submittedName>
</protein>
<dbReference type="AlphaFoldDB" id="A0A0D7ABS9"/>
<feature type="region of interest" description="Disordered" evidence="2">
    <location>
        <begin position="349"/>
        <end position="371"/>
    </location>
</feature>
<feature type="compositionally biased region" description="Acidic residues" evidence="2">
    <location>
        <begin position="1"/>
        <end position="13"/>
    </location>
</feature>
<dbReference type="GO" id="GO:0000127">
    <property type="term" value="C:transcription factor TFIIIC complex"/>
    <property type="evidence" value="ECO:0007669"/>
    <property type="project" value="TreeGrafter"/>
</dbReference>
<gene>
    <name evidence="3" type="ORF">FISHEDRAFT_74196</name>
</gene>
<reference evidence="3 4" key="1">
    <citation type="journal article" date="2015" name="Fungal Genet. Biol.">
        <title>Evolution of novel wood decay mechanisms in Agaricales revealed by the genome sequences of Fistulina hepatica and Cylindrobasidium torrendii.</title>
        <authorList>
            <person name="Floudas D."/>
            <person name="Held B.W."/>
            <person name="Riley R."/>
            <person name="Nagy L.G."/>
            <person name="Koehler G."/>
            <person name="Ransdell A.S."/>
            <person name="Younus H."/>
            <person name="Chow J."/>
            <person name="Chiniquy J."/>
            <person name="Lipzen A."/>
            <person name="Tritt A."/>
            <person name="Sun H."/>
            <person name="Haridas S."/>
            <person name="LaButti K."/>
            <person name="Ohm R.A."/>
            <person name="Kues U."/>
            <person name="Blanchette R.A."/>
            <person name="Grigoriev I.V."/>
            <person name="Minto R.E."/>
            <person name="Hibbett D.S."/>
        </authorList>
    </citation>
    <scope>NUCLEOTIDE SEQUENCE [LARGE SCALE GENOMIC DNA]</scope>
    <source>
        <strain evidence="3 4">ATCC 64428</strain>
    </source>
</reference>
<dbReference type="OrthoDB" id="9991317at2759"/>
<dbReference type="InterPro" id="IPR019734">
    <property type="entry name" value="TPR_rpt"/>
</dbReference>
<evidence type="ECO:0000313" key="3">
    <source>
        <dbReference type="EMBL" id="KIY47854.1"/>
    </source>
</evidence>
<keyword evidence="4" id="KW-1185">Reference proteome</keyword>
<evidence type="ECO:0000256" key="1">
    <source>
        <dbReference type="PROSITE-ProRule" id="PRU00339"/>
    </source>
</evidence>
<feature type="region of interest" description="Disordered" evidence="2">
    <location>
        <begin position="1"/>
        <end position="48"/>
    </location>
</feature>
<evidence type="ECO:0000313" key="4">
    <source>
        <dbReference type="Proteomes" id="UP000054144"/>
    </source>
</evidence>
<feature type="compositionally biased region" description="Basic and acidic residues" evidence="2">
    <location>
        <begin position="830"/>
        <end position="842"/>
    </location>
</feature>